<organism evidence="7 8">
    <name type="scientific">Geotrypetes seraphini</name>
    <name type="common">Gaboon caecilian</name>
    <name type="synonym">Caecilia seraphini</name>
    <dbReference type="NCBI Taxonomy" id="260995"/>
    <lineage>
        <taxon>Eukaryota</taxon>
        <taxon>Metazoa</taxon>
        <taxon>Chordata</taxon>
        <taxon>Craniata</taxon>
        <taxon>Vertebrata</taxon>
        <taxon>Euteleostomi</taxon>
        <taxon>Amphibia</taxon>
        <taxon>Gymnophiona</taxon>
        <taxon>Geotrypetes</taxon>
    </lineage>
</organism>
<dbReference type="Pfam" id="PF00627">
    <property type="entry name" value="UBA"/>
    <property type="match status" value="1"/>
</dbReference>
<protein>
    <submittedName>
        <fullName evidence="8">Ubiquitin-associated domain-containing protein 2 isoform X1</fullName>
    </submittedName>
</protein>
<keyword evidence="2 5" id="KW-0812">Transmembrane</keyword>
<gene>
    <name evidence="8" type="primary">UBAC2</name>
</gene>
<dbReference type="SUPFAM" id="SSF144091">
    <property type="entry name" value="Rhomboid-like"/>
    <property type="match status" value="1"/>
</dbReference>
<dbReference type="AlphaFoldDB" id="A0A6P8R9B5"/>
<evidence type="ECO:0000313" key="7">
    <source>
        <dbReference type="Proteomes" id="UP000515159"/>
    </source>
</evidence>
<evidence type="ECO:0000256" key="3">
    <source>
        <dbReference type="ARBA" id="ARBA00022989"/>
    </source>
</evidence>
<evidence type="ECO:0000256" key="5">
    <source>
        <dbReference type="SAM" id="Phobius"/>
    </source>
</evidence>
<name>A0A6P8R9B5_GEOSA</name>
<feature type="domain" description="UBA" evidence="6">
    <location>
        <begin position="303"/>
        <end position="343"/>
    </location>
</feature>
<evidence type="ECO:0000256" key="2">
    <source>
        <dbReference type="ARBA" id="ARBA00022692"/>
    </source>
</evidence>
<dbReference type="Proteomes" id="UP000515159">
    <property type="component" value="Chromosome 6"/>
</dbReference>
<dbReference type="SMART" id="SM00165">
    <property type="entry name" value="UBA"/>
    <property type="match status" value="1"/>
</dbReference>
<dbReference type="InParanoid" id="A0A6P8R9B5"/>
<comment type="subcellular location">
    <subcellularLocation>
        <location evidence="1">Membrane</location>
        <topology evidence="1">Multi-pass membrane protein</topology>
    </subcellularLocation>
</comment>
<feature type="transmembrane region" description="Helical" evidence="5">
    <location>
        <begin position="124"/>
        <end position="142"/>
    </location>
</feature>
<keyword evidence="4 5" id="KW-0472">Membrane</keyword>
<reference evidence="8" key="1">
    <citation type="submission" date="2025-08" db="UniProtKB">
        <authorList>
            <consortium name="RefSeq"/>
        </authorList>
    </citation>
    <scope>IDENTIFICATION</scope>
</reference>
<dbReference type="InterPro" id="IPR009060">
    <property type="entry name" value="UBA-like_sf"/>
</dbReference>
<dbReference type="KEGG" id="gsh:117362559"/>
<feature type="transmembrane region" description="Helical" evidence="5">
    <location>
        <begin position="15"/>
        <end position="34"/>
    </location>
</feature>
<sequence length="343" mass="39293">MFTSTGSSGLYKAPVSKSLLLIPSVLSILLTLVFQHHQKFFAYNLQAIREEFQIWRLICGRIVCLDLKDMFCSSLLIYNFRIFERRYGSRKFTSFILGSWVLSAVFDLLIVEALQHVFGITVKRLPSGFLGLLFALYVPFYCSIPRVQVTHVLGQLPITNKTLVYIVGLQILTSSSYMWILGLSGLVSGLFYHSNMLNIHQILCVPNWVAKIFSQTVEPIFSSAEPTSEAREGMGATIDLQRQQRMELIDQQIMLSQFDQMRQQRQQQGRVINWSRFFARLRPRRNMDLPNNHQAEQVTPSAEASEEQVTRLMEMGFSRVAVLEALRASNNDINVATNFLLQH</sequence>
<accession>A0A6P8R9B5</accession>
<dbReference type="GO" id="GO:0004252">
    <property type="term" value="F:serine-type endopeptidase activity"/>
    <property type="evidence" value="ECO:0007669"/>
    <property type="project" value="TreeGrafter"/>
</dbReference>
<dbReference type="Gene3D" id="1.10.8.10">
    <property type="entry name" value="DNA helicase RuvA subunit, C-terminal domain"/>
    <property type="match status" value="1"/>
</dbReference>
<evidence type="ECO:0000313" key="8">
    <source>
        <dbReference type="RefSeq" id="XP_033805000.1"/>
    </source>
</evidence>
<evidence type="ECO:0000256" key="1">
    <source>
        <dbReference type="ARBA" id="ARBA00004141"/>
    </source>
</evidence>
<dbReference type="RefSeq" id="XP_033805000.1">
    <property type="nucleotide sequence ID" value="XM_033949109.1"/>
</dbReference>
<dbReference type="GeneID" id="117362559"/>
<keyword evidence="3 5" id="KW-1133">Transmembrane helix</keyword>
<dbReference type="CDD" id="cd14305">
    <property type="entry name" value="UBA_UBAC2"/>
    <property type="match status" value="1"/>
</dbReference>
<dbReference type="FunCoup" id="A0A6P8R9B5">
    <property type="interactions" value="1438"/>
</dbReference>
<evidence type="ECO:0000259" key="6">
    <source>
        <dbReference type="PROSITE" id="PS50030"/>
    </source>
</evidence>
<dbReference type="PANTHER" id="PTHR43066">
    <property type="entry name" value="RHOMBOID-RELATED PROTEIN"/>
    <property type="match status" value="1"/>
</dbReference>
<dbReference type="SUPFAM" id="SSF46934">
    <property type="entry name" value="UBA-like"/>
    <property type="match status" value="1"/>
</dbReference>
<dbReference type="PANTHER" id="PTHR43066:SF21">
    <property type="entry name" value="UBIQUITIN-ASSOCIATED DOMAIN-CONTAINING PROTEIN 2"/>
    <property type="match status" value="1"/>
</dbReference>
<dbReference type="PROSITE" id="PS50030">
    <property type="entry name" value="UBA"/>
    <property type="match status" value="1"/>
</dbReference>
<dbReference type="InterPro" id="IPR035952">
    <property type="entry name" value="Rhomboid-like_sf"/>
</dbReference>
<dbReference type="Gene3D" id="1.20.1540.10">
    <property type="entry name" value="Rhomboid-like"/>
    <property type="match status" value="1"/>
</dbReference>
<keyword evidence="7" id="KW-1185">Reference proteome</keyword>
<feature type="transmembrane region" description="Helical" evidence="5">
    <location>
        <begin position="95"/>
        <end position="118"/>
    </location>
</feature>
<dbReference type="InterPro" id="IPR041928">
    <property type="entry name" value="UBA_UBAC2"/>
</dbReference>
<dbReference type="InterPro" id="IPR015940">
    <property type="entry name" value="UBA"/>
</dbReference>
<evidence type="ECO:0000256" key="4">
    <source>
        <dbReference type="ARBA" id="ARBA00023136"/>
    </source>
</evidence>
<dbReference type="CTD" id="337867"/>
<dbReference type="FunFam" id="1.10.8.10:FF:000003">
    <property type="entry name" value="UV excision repair protein RAD23 homolog"/>
    <property type="match status" value="1"/>
</dbReference>
<dbReference type="GO" id="GO:0016020">
    <property type="term" value="C:membrane"/>
    <property type="evidence" value="ECO:0007669"/>
    <property type="project" value="UniProtKB-SubCell"/>
</dbReference>
<feature type="transmembrane region" description="Helical" evidence="5">
    <location>
        <begin position="163"/>
        <end position="192"/>
    </location>
</feature>
<dbReference type="OrthoDB" id="272778at2759"/>
<proteinExistence type="predicted"/>